<organism evidence="6 7">
    <name type="scientific">Coprinellus micaceus</name>
    <name type="common">Glistening ink-cap mushroom</name>
    <name type="synonym">Coprinus micaceus</name>
    <dbReference type="NCBI Taxonomy" id="71717"/>
    <lineage>
        <taxon>Eukaryota</taxon>
        <taxon>Fungi</taxon>
        <taxon>Dikarya</taxon>
        <taxon>Basidiomycota</taxon>
        <taxon>Agaricomycotina</taxon>
        <taxon>Agaricomycetes</taxon>
        <taxon>Agaricomycetidae</taxon>
        <taxon>Agaricales</taxon>
        <taxon>Agaricineae</taxon>
        <taxon>Psathyrellaceae</taxon>
        <taxon>Coprinellus</taxon>
    </lineage>
</organism>
<dbReference type="OrthoDB" id="432970at2759"/>
<dbReference type="PROSITE" id="PS50865">
    <property type="entry name" value="ZF_MYND_2"/>
    <property type="match status" value="1"/>
</dbReference>
<evidence type="ECO:0000313" key="6">
    <source>
        <dbReference type="EMBL" id="TEB18374.1"/>
    </source>
</evidence>
<name>A0A4Y7SAN6_COPMI</name>
<dbReference type="Gene3D" id="6.10.140.2220">
    <property type="match status" value="1"/>
</dbReference>
<dbReference type="InterPro" id="IPR002893">
    <property type="entry name" value="Znf_MYND"/>
</dbReference>
<gene>
    <name evidence="6" type="ORF">FA13DRAFT_1822007</name>
</gene>
<keyword evidence="7" id="KW-1185">Reference proteome</keyword>
<evidence type="ECO:0000256" key="3">
    <source>
        <dbReference type="ARBA" id="ARBA00022833"/>
    </source>
</evidence>
<feature type="domain" description="MYND-type" evidence="5">
    <location>
        <begin position="375"/>
        <end position="424"/>
    </location>
</feature>
<evidence type="ECO:0000313" key="7">
    <source>
        <dbReference type="Proteomes" id="UP000298030"/>
    </source>
</evidence>
<keyword evidence="2 4" id="KW-0863">Zinc-finger</keyword>
<accession>A0A4Y7SAN6</accession>
<dbReference type="AlphaFoldDB" id="A0A4Y7SAN6"/>
<reference evidence="6 7" key="1">
    <citation type="journal article" date="2019" name="Nat. Ecol. Evol.">
        <title>Megaphylogeny resolves global patterns of mushroom evolution.</title>
        <authorList>
            <person name="Varga T."/>
            <person name="Krizsan K."/>
            <person name="Foldi C."/>
            <person name="Dima B."/>
            <person name="Sanchez-Garcia M."/>
            <person name="Sanchez-Ramirez S."/>
            <person name="Szollosi G.J."/>
            <person name="Szarkandi J.G."/>
            <person name="Papp V."/>
            <person name="Albert L."/>
            <person name="Andreopoulos W."/>
            <person name="Angelini C."/>
            <person name="Antonin V."/>
            <person name="Barry K.W."/>
            <person name="Bougher N.L."/>
            <person name="Buchanan P."/>
            <person name="Buyck B."/>
            <person name="Bense V."/>
            <person name="Catcheside P."/>
            <person name="Chovatia M."/>
            <person name="Cooper J."/>
            <person name="Damon W."/>
            <person name="Desjardin D."/>
            <person name="Finy P."/>
            <person name="Geml J."/>
            <person name="Haridas S."/>
            <person name="Hughes K."/>
            <person name="Justo A."/>
            <person name="Karasinski D."/>
            <person name="Kautmanova I."/>
            <person name="Kiss B."/>
            <person name="Kocsube S."/>
            <person name="Kotiranta H."/>
            <person name="LaButti K.M."/>
            <person name="Lechner B.E."/>
            <person name="Liimatainen K."/>
            <person name="Lipzen A."/>
            <person name="Lukacs Z."/>
            <person name="Mihaltcheva S."/>
            <person name="Morgado L.N."/>
            <person name="Niskanen T."/>
            <person name="Noordeloos M.E."/>
            <person name="Ohm R.A."/>
            <person name="Ortiz-Santana B."/>
            <person name="Ovrebo C."/>
            <person name="Racz N."/>
            <person name="Riley R."/>
            <person name="Savchenko A."/>
            <person name="Shiryaev A."/>
            <person name="Soop K."/>
            <person name="Spirin V."/>
            <person name="Szebenyi C."/>
            <person name="Tomsovsky M."/>
            <person name="Tulloss R.E."/>
            <person name="Uehling J."/>
            <person name="Grigoriev I.V."/>
            <person name="Vagvolgyi C."/>
            <person name="Papp T."/>
            <person name="Martin F.M."/>
            <person name="Miettinen O."/>
            <person name="Hibbett D.S."/>
            <person name="Nagy L.G."/>
        </authorList>
    </citation>
    <scope>NUCLEOTIDE SEQUENCE [LARGE SCALE GENOMIC DNA]</scope>
    <source>
        <strain evidence="6 7">FP101781</strain>
    </source>
</reference>
<sequence>MIRAIGQFKTIEVEQSQETILSTINAVYSLRIIFLALRNTATRTAKAYLEASLQTMGDNWPLVLGGMANLTRHAQNRRDWQLQRGCVDMILAVFFGLVENPLIVDMTSMPGTAQLIFEFLTTFDQDTQRFSFLRFAFNEPNMHCPLTKLFKCMVESEVGWECMESTLLSYNGAIVKGMVHNFHKRAWEIALDADERDMKGNAESLDYLFQGIFGLTGCAVWVHYEREDMVKLCGDALYALANKAQAYTASRLIWDSISLATFQITRAAIAHCRNPSKAVVTLVSSGVLRAAPLCIPHVGANPKPNSAVQTLDLMAPYFYLERVFLAALEHGDVKYHHHFRYVGALKGQAGAIWEGYNTIFLKGYFAHVERGSVPISMCSNSKHFERRPSGFRMNVKTCSGCQVVTYCSTECQAEDWKTFHRTECESMALQARSIRLPVGTPSFLEMQHDQLRHLENAAIDDCLFESIRDMRASTQRVHRAFERPGLIQTALPIIRFPNLHHGAFKGLSTLPNGEPYASRFSSKVNTEKRVKAGERYQTYMDKAMADVDMNVVLVEGVFRCKEGKKGGVRVLVKMRVDGKESGKCDYRVVASRFEYGVDEKE</sequence>
<protein>
    <recommendedName>
        <fullName evidence="5">MYND-type domain-containing protein</fullName>
    </recommendedName>
</protein>
<evidence type="ECO:0000256" key="2">
    <source>
        <dbReference type="ARBA" id="ARBA00022771"/>
    </source>
</evidence>
<proteinExistence type="predicted"/>
<evidence type="ECO:0000256" key="4">
    <source>
        <dbReference type="PROSITE-ProRule" id="PRU00134"/>
    </source>
</evidence>
<evidence type="ECO:0000259" key="5">
    <source>
        <dbReference type="PROSITE" id="PS50865"/>
    </source>
</evidence>
<comment type="caution">
    <text evidence="6">The sequence shown here is derived from an EMBL/GenBank/DDBJ whole genome shotgun (WGS) entry which is preliminary data.</text>
</comment>
<dbReference type="SUPFAM" id="SSF144232">
    <property type="entry name" value="HIT/MYND zinc finger-like"/>
    <property type="match status" value="1"/>
</dbReference>
<dbReference type="Pfam" id="PF01753">
    <property type="entry name" value="zf-MYND"/>
    <property type="match status" value="1"/>
</dbReference>
<dbReference type="EMBL" id="QPFP01000265">
    <property type="protein sequence ID" value="TEB18374.1"/>
    <property type="molecule type" value="Genomic_DNA"/>
</dbReference>
<evidence type="ECO:0000256" key="1">
    <source>
        <dbReference type="ARBA" id="ARBA00022723"/>
    </source>
</evidence>
<dbReference type="Proteomes" id="UP000298030">
    <property type="component" value="Unassembled WGS sequence"/>
</dbReference>
<keyword evidence="1" id="KW-0479">Metal-binding</keyword>
<dbReference type="GO" id="GO:0008270">
    <property type="term" value="F:zinc ion binding"/>
    <property type="evidence" value="ECO:0007669"/>
    <property type="project" value="UniProtKB-KW"/>
</dbReference>
<keyword evidence="3" id="KW-0862">Zinc</keyword>